<evidence type="ECO:0000259" key="6">
    <source>
        <dbReference type="Pfam" id="PF08314"/>
    </source>
</evidence>
<proteinExistence type="predicted"/>
<evidence type="ECO:0000256" key="4">
    <source>
        <dbReference type="ARBA" id="ARBA00022927"/>
    </source>
</evidence>
<gene>
    <name evidence="7" type="ORF">SEUCBS140593_009337</name>
</gene>
<protein>
    <recommendedName>
        <fullName evidence="6">Sec39 domain-containing protein</fullName>
    </recommendedName>
</protein>
<comment type="caution">
    <text evidence="7">The sequence shown here is derived from an EMBL/GenBank/DDBJ whole genome shotgun (WGS) entry which is preliminary data.</text>
</comment>
<feature type="region of interest" description="Disordered" evidence="5">
    <location>
        <begin position="363"/>
        <end position="434"/>
    </location>
</feature>
<feature type="compositionally biased region" description="Polar residues" evidence="5">
    <location>
        <begin position="299"/>
        <end position="309"/>
    </location>
</feature>
<feature type="compositionally biased region" description="Acidic residues" evidence="5">
    <location>
        <begin position="229"/>
        <end position="239"/>
    </location>
</feature>
<evidence type="ECO:0000256" key="2">
    <source>
        <dbReference type="ARBA" id="ARBA00022448"/>
    </source>
</evidence>
<dbReference type="PANTHER" id="PTHR40787">
    <property type="entry name" value="SECRETED PROTEIN"/>
    <property type="match status" value="1"/>
</dbReference>
<name>A0ABP0CWD2_9PEZI</name>
<keyword evidence="3" id="KW-0256">Endoplasmic reticulum</keyword>
<dbReference type="Pfam" id="PF08314">
    <property type="entry name" value="Sec39"/>
    <property type="match status" value="1"/>
</dbReference>
<evidence type="ECO:0000256" key="3">
    <source>
        <dbReference type="ARBA" id="ARBA00022824"/>
    </source>
</evidence>
<evidence type="ECO:0000313" key="7">
    <source>
        <dbReference type="EMBL" id="CAK7235606.1"/>
    </source>
</evidence>
<comment type="subcellular location">
    <subcellularLocation>
        <location evidence="1">Endoplasmic reticulum</location>
    </subcellularLocation>
</comment>
<organism evidence="7 8">
    <name type="scientific">Sporothrix eucalyptigena</name>
    <dbReference type="NCBI Taxonomy" id="1812306"/>
    <lineage>
        <taxon>Eukaryota</taxon>
        <taxon>Fungi</taxon>
        <taxon>Dikarya</taxon>
        <taxon>Ascomycota</taxon>
        <taxon>Pezizomycotina</taxon>
        <taxon>Sordariomycetes</taxon>
        <taxon>Sordariomycetidae</taxon>
        <taxon>Ophiostomatales</taxon>
        <taxon>Ophiostomataceae</taxon>
        <taxon>Sporothrix</taxon>
    </lineage>
</organism>
<evidence type="ECO:0000313" key="8">
    <source>
        <dbReference type="Proteomes" id="UP001642482"/>
    </source>
</evidence>
<accession>A0ABP0CWD2</accession>
<dbReference type="InterPro" id="IPR013244">
    <property type="entry name" value="Sec39_domain"/>
</dbReference>
<keyword evidence="4" id="KW-0653">Protein transport</keyword>
<feature type="compositionally biased region" description="Polar residues" evidence="5">
    <location>
        <begin position="275"/>
        <end position="284"/>
    </location>
</feature>
<sequence length="434" mass="46517">MRRAEALIVATHGLCDYRLVLKQGEPFTPVVLRVHTDPLSIVGKVLEQNPKSYTNIQSLLAIAINIVDAGLTVRDKAGKSALTPEQAPLQRAMAERRVTAMCIDAALNEDDFETAYSYVMSRLAANAESPTVTAAAAAATSSAANQGVTVDTWSWRAALEAGKYRRTERTVRPTHLGTASANLEIRHLEQRIECLATALRIAPSDTLQEILNAYRRCEEELEAAVKAEDEQENAWDEAADQSWQQQEAADKRRRRIRHSSGTGMPGSFADLDGSGTPSRSNTPLASRVAAAAAAAATSTYGGQASSRSGPGQARKQPQRHQRQQSASATDDAPLSLFDLSRATARAASRNFSALSSLRQTRQLVGLGGGSGDGDDGSSSHSRGESLHDDDQADGSGPHVRKRDQLRDAAMGTLTSGVGWLIGAQPVDRVHSERD</sequence>
<dbReference type="Proteomes" id="UP001642482">
    <property type="component" value="Unassembled WGS sequence"/>
</dbReference>
<keyword evidence="8" id="KW-1185">Reference proteome</keyword>
<keyword evidence="2" id="KW-0813">Transport</keyword>
<dbReference type="PANTHER" id="PTHR40787:SF3">
    <property type="entry name" value="PROTEIN TRANSPORT PROTEIN SEC39"/>
    <property type="match status" value="1"/>
</dbReference>
<feature type="region of interest" description="Disordered" evidence="5">
    <location>
        <begin position="299"/>
        <end position="333"/>
    </location>
</feature>
<reference evidence="7 8" key="1">
    <citation type="submission" date="2024-01" db="EMBL/GenBank/DDBJ databases">
        <authorList>
            <person name="Allen C."/>
            <person name="Tagirdzhanova G."/>
        </authorList>
    </citation>
    <scope>NUCLEOTIDE SEQUENCE [LARGE SCALE GENOMIC DNA]</scope>
</reference>
<feature type="domain" description="Sec39" evidence="6">
    <location>
        <begin position="2"/>
        <end position="235"/>
    </location>
</feature>
<evidence type="ECO:0000256" key="1">
    <source>
        <dbReference type="ARBA" id="ARBA00004240"/>
    </source>
</evidence>
<dbReference type="EMBL" id="CAWUHD010000151">
    <property type="protein sequence ID" value="CAK7235606.1"/>
    <property type="molecule type" value="Genomic_DNA"/>
</dbReference>
<evidence type="ECO:0000256" key="5">
    <source>
        <dbReference type="SAM" id="MobiDB-lite"/>
    </source>
</evidence>
<feature type="region of interest" description="Disordered" evidence="5">
    <location>
        <begin position="228"/>
        <end position="286"/>
    </location>
</feature>